<keyword evidence="2" id="KW-1185">Reference proteome</keyword>
<dbReference type="AlphaFoldDB" id="A0A1H8SVK8"/>
<proteinExistence type="predicted"/>
<organism evidence="1 2">
    <name type="scientific">Amycolatopsis saalfeldensis</name>
    <dbReference type="NCBI Taxonomy" id="394193"/>
    <lineage>
        <taxon>Bacteria</taxon>
        <taxon>Bacillati</taxon>
        <taxon>Actinomycetota</taxon>
        <taxon>Actinomycetes</taxon>
        <taxon>Pseudonocardiales</taxon>
        <taxon>Pseudonocardiaceae</taxon>
        <taxon>Amycolatopsis</taxon>
    </lineage>
</organism>
<accession>A0A1H8SVK8</accession>
<dbReference type="Proteomes" id="UP000198582">
    <property type="component" value="Unassembled WGS sequence"/>
</dbReference>
<sequence>MAAAQSVYSSRACGSSPRNAGIGAAVVKVAHFVPLSSGIDSPRFVGTALYSAPISYDDFSRAFARRAA</sequence>
<evidence type="ECO:0000313" key="1">
    <source>
        <dbReference type="EMBL" id="SEO82516.1"/>
    </source>
</evidence>
<dbReference type="EMBL" id="FOEF01000002">
    <property type="protein sequence ID" value="SEO82516.1"/>
    <property type="molecule type" value="Genomic_DNA"/>
</dbReference>
<protein>
    <submittedName>
        <fullName evidence="1">Uncharacterized protein</fullName>
    </submittedName>
</protein>
<evidence type="ECO:0000313" key="2">
    <source>
        <dbReference type="Proteomes" id="UP000198582"/>
    </source>
</evidence>
<gene>
    <name evidence="1" type="ORF">SAMN04489732_102297</name>
</gene>
<reference evidence="1 2" key="1">
    <citation type="submission" date="2016-10" db="EMBL/GenBank/DDBJ databases">
        <authorList>
            <person name="de Groot N.N."/>
        </authorList>
    </citation>
    <scope>NUCLEOTIDE SEQUENCE [LARGE SCALE GENOMIC DNA]</scope>
    <source>
        <strain evidence="1 2">DSM 44993</strain>
    </source>
</reference>
<name>A0A1H8SVK8_9PSEU</name>
<dbReference type="STRING" id="394193.SAMN04489732_102297"/>